<feature type="region of interest" description="Disordered" evidence="1">
    <location>
        <begin position="161"/>
        <end position="195"/>
    </location>
</feature>
<reference evidence="2 3" key="1">
    <citation type="submission" date="2019-06" db="EMBL/GenBank/DDBJ databases">
        <title>Genomic Encyclopedia of Type Strains, Phase IV (KMG-V): Genome sequencing to study the core and pangenomes of soil and plant-associated prokaryotes.</title>
        <authorList>
            <person name="Whitman W."/>
        </authorList>
    </citation>
    <scope>NUCLEOTIDE SEQUENCE [LARGE SCALE GENOMIC DNA]</scope>
    <source>
        <strain evidence="2 3">BR 10355</strain>
    </source>
</reference>
<evidence type="ECO:0008006" key="4">
    <source>
        <dbReference type="Google" id="ProtNLM"/>
    </source>
</evidence>
<protein>
    <recommendedName>
        <fullName evidence="4">HNH endonuclease</fullName>
    </recommendedName>
</protein>
<organism evidence="2 3">
    <name type="scientific">Bradyrhizobium macuxiense</name>
    <dbReference type="NCBI Taxonomy" id="1755647"/>
    <lineage>
        <taxon>Bacteria</taxon>
        <taxon>Pseudomonadati</taxon>
        <taxon>Pseudomonadota</taxon>
        <taxon>Alphaproteobacteria</taxon>
        <taxon>Hyphomicrobiales</taxon>
        <taxon>Nitrobacteraceae</taxon>
        <taxon>Bradyrhizobium</taxon>
    </lineage>
</organism>
<name>A0A560L4I7_9BRAD</name>
<dbReference type="AlphaFoldDB" id="A0A560L4I7"/>
<gene>
    <name evidence="2" type="ORF">FBZ93_11659</name>
</gene>
<dbReference type="Proteomes" id="UP000321304">
    <property type="component" value="Unassembled WGS sequence"/>
</dbReference>
<evidence type="ECO:0000256" key="1">
    <source>
        <dbReference type="SAM" id="MobiDB-lite"/>
    </source>
</evidence>
<comment type="caution">
    <text evidence="2">The sequence shown here is derived from an EMBL/GenBank/DDBJ whole genome shotgun (WGS) entry which is preliminary data.</text>
</comment>
<evidence type="ECO:0000313" key="2">
    <source>
        <dbReference type="EMBL" id="TWB89344.1"/>
    </source>
</evidence>
<evidence type="ECO:0000313" key="3">
    <source>
        <dbReference type="Proteomes" id="UP000321304"/>
    </source>
</evidence>
<keyword evidence="3" id="KW-1185">Reference proteome</keyword>
<dbReference type="EMBL" id="VITY01000016">
    <property type="protein sequence ID" value="TWB89344.1"/>
    <property type="molecule type" value="Genomic_DNA"/>
</dbReference>
<sequence length="243" mass="27523">MAKPSALKLDLVPRTLWGHNLRSSEHGLGPQRWKALRRRLLNEAGGKCSICGSSDRLHGHEVWKYEEGLKRGKATLVRVEIICWSCHAIAHWGNTVRLILSGAISHETHMALRKHFRRVNRCRQVDFDRRTKRALSIHQRRSEVEWDIDWGPYQDAVAEAKGARTRWRERQSTSEQPPTRNDSDAGPGHHSPARCPACNAADSLDLIDEDSDDMSEGQASDYLAGMFGSSVCRECGHVVDWEI</sequence>
<dbReference type="RefSeq" id="WP_146991667.1">
    <property type="nucleotide sequence ID" value="NZ_VITY01000016.1"/>
</dbReference>
<dbReference type="OrthoDB" id="7220022at2"/>
<accession>A0A560L4I7</accession>
<proteinExistence type="predicted"/>